<feature type="region of interest" description="Disordered" evidence="2">
    <location>
        <begin position="39"/>
        <end position="86"/>
    </location>
</feature>
<protein>
    <submittedName>
        <fullName evidence="3">Uncharacterized protein</fullName>
    </submittedName>
</protein>
<reference evidence="3 4" key="1">
    <citation type="submission" date="2023-07" db="EMBL/GenBank/DDBJ databases">
        <title>Sorghum-associated microbial communities from plants grown in Nebraska, USA.</title>
        <authorList>
            <person name="Schachtman D."/>
        </authorList>
    </citation>
    <scope>NUCLEOTIDE SEQUENCE [LARGE SCALE GENOMIC DNA]</scope>
    <source>
        <strain evidence="3 4">4099</strain>
    </source>
</reference>
<keyword evidence="4" id="KW-1185">Reference proteome</keyword>
<name>A0ABU1XVB6_9GAMM</name>
<organism evidence="3 4">
    <name type="scientific">Luteimonas terrae</name>
    <dbReference type="NCBI Taxonomy" id="1530191"/>
    <lineage>
        <taxon>Bacteria</taxon>
        <taxon>Pseudomonadati</taxon>
        <taxon>Pseudomonadota</taxon>
        <taxon>Gammaproteobacteria</taxon>
        <taxon>Lysobacterales</taxon>
        <taxon>Lysobacteraceae</taxon>
        <taxon>Luteimonas</taxon>
    </lineage>
</organism>
<evidence type="ECO:0000256" key="2">
    <source>
        <dbReference type="SAM" id="MobiDB-lite"/>
    </source>
</evidence>
<dbReference type="RefSeq" id="WP_310234008.1">
    <property type="nucleotide sequence ID" value="NZ_JAVDWO010000005.1"/>
</dbReference>
<keyword evidence="1" id="KW-0175">Coiled coil</keyword>
<dbReference type="Proteomes" id="UP001256588">
    <property type="component" value="Unassembled WGS sequence"/>
</dbReference>
<accession>A0ABU1XVB6</accession>
<comment type="caution">
    <text evidence="3">The sequence shown here is derived from an EMBL/GenBank/DDBJ whole genome shotgun (WGS) entry which is preliminary data.</text>
</comment>
<sequence length="357" mass="40266">MSRSDLFDLVWSEALGKVGARFGVSDVAVAKACKKHGIPLPKQGHWARDPKKRDRQPKLPPVSEERLDTVYFDPPPPRPPAPAVPEPQTSVEIAADLSKCKPIVRTTHRVLSKASEEKDLLINPQNEVTLDVRVSKKSLERALLIFDAIIRATEERGGRWEVTASKTKLHALGGSIAINMLESRTQSYVPSQYSPRSKDQKLTASGELRIRTRGWEVRIAALRDSPKSPLDGKISEAATALLEECVWSRRAKEENARRNAVYEEKRQAEQLELRQSQEAAIRLERLVLAARAHEDARLILELCRATESADGLDEERRQWLAWARNEALKLEPLNGGGTPSELKVTENDVWEWHRARR</sequence>
<feature type="compositionally biased region" description="Pro residues" evidence="2">
    <location>
        <begin position="73"/>
        <end position="85"/>
    </location>
</feature>
<feature type="coiled-coil region" evidence="1">
    <location>
        <begin position="251"/>
        <end position="286"/>
    </location>
</feature>
<evidence type="ECO:0000313" key="4">
    <source>
        <dbReference type="Proteomes" id="UP001256588"/>
    </source>
</evidence>
<gene>
    <name evidence="3" type="ORF">J2W68_001425</name>
</gene>
<proteinExistence type="predicted"/>
<evidence type="ECO:0000256" key="1">
    <source>
        <dbReference type="SAM" id="Coils"/>
    </source>
</evidence>
<evidence type="ECO:0000313" key="3">
    <source>
        <dbReference type="EMBL" id="MDR7192709.1"/>
    </source>
</evidence>
<dbReference type="EMBL" id="JAVDWO010000005">
    <property type="protein sequence ID" value="MDR7192709.1"/>
    <property type="molecule type" value="Genomic_DNA"/>
</dbReference>